<dbReference type="OrthoDB" id="5363652at2"/>
<sequence length="299" mass="35959">MAPKPFLTIAQQIQRLEDRGMSFQDKDLASHFLQNISYYRLKGYWWDLQADFQNHTFQEGVSFEDVIDKYNFDRQLRLIILDAIERIEIALRTKMIYFMWEDHGPFWYRESQYFRRDNWFRSSLDKLEKEFSWSTEIFVVDHKNRFPNEHPEAMKILEVASMGTLSKIYKNIKTQLPAKSKIANSMDLNLHTELESWLEAIVYVRNIAAHHSRLWSRDLVKRPIHELRNPRSTWLSMPLQEVQQKRIFLSLTCMLYLCNRVTPGHQIKTKIKSLFATYPDIPIYKIGFLEGWEEQEIWV</sequence>
<keyword evidence="2" id="KW-1185">Reference proteome</keyword>
<protein>
    <submittedName>
        <fullName evidence="1">CAAX protease</fullName>
    </submittedName>
</protein>
<keyword evidence="1" id="KW-0645">Protease</keyword>
<name>A0A150X1Q4_9BACT</name>
<evidence type="ECO:0000313" key="2">
    <source>
        <dbReference type="Proteomes" id="UP000075606"/>
    </source>
</evidence>
<proteinExistence type="predicted"/>
<dbReference type="RefSeq" id="WP_068224735.1">
    <property type="nucleotide sequence ID" value="NZ_CP139724.1"/>
</dbReference>
<dbReference type="GO" id="GO:0008233">
    <property type="term" value="F:peptidase activity"/>
    <property type="evidence" value="ECO:0007669"/>
    <property type="project" value="UniProtKB-KW"/>
</dbReference>
<dbReference type="AlphaFoldDB" id="A0A150X1Q4"/>
<gene>
    <name evidence="1" type="ORF">AWW68_17390</name>
</gene>
<reference evidence="1 2" key="1">
    <citation type="submission" date="2016-01" db="EMBL/GenBank/DDBJ databases">
        <title>Genome sequencing of Roseivirga spongicola UST030701-084.</title>
        <authorList>
            <person name="Selvaratnam C."/>
            <person name="Thevarajoo S."/>
            <person name="Goh K.M."/>
            <person name="Ee R."/>
            <person name="Chan K.-G."/>
            <person name="Chong C.S."/>
        </authorList>
    </citation>
    <scope>NUCLEOTIDE SEQUENCE [LARGE SCALE GENOMIC DNA]</scope>
    <source>
        <strain evidence="1 2">UST030701-084</strain>
    </source>
</reference>
<dbReference type="EMBL" id="LRPC01000029">
    <property type="protein sequence ID" value="KYG72670.1"/>
    <property type="molecule type" value="Genomic_DNA"/>
</dbReference>
<dbReference type="Pfam" id="PF07751">
    <property type="entry name" value="Abi_2"/>
    <property type="match status" value="1"/>
</dbReference>
<accession>A0A150X1Q4</accession>
<dbReference type="Proteomes" id="UP000075606">
    <property type="component" value="Unassembled WGS sequence"/>
</dbReference>
<dbReference type="STRING" id="333140.AWW68_17390"/>
<dbReference type="InterPro" id="IPR011664">
    <property type="entry name" value="Abi_system_AbiD/AbiF-like"/>
</dbReference>
<comment type="caution">
    <text evidence="1">The sequence shown here is derived from an EMBL/GenBank/DDBJ whole genome shotgun (WGS) entry which is preliminary data.</text>
</comment>
<keyword evidence="1" id="KW-0378">Hydrolase</keyword>
<dbReference type="GO" id="GO:0006508">
    <property type="term" value="P:proteolysis"/>
    <property type="evidence" value="ECO:0007669"/>
    <property type="project" value="UniProtKB-KW"/>
</dbReference>
<evidence type="ECO:0000313" key="1">
    <source>
        <dbReference type="EMBL" id="KYG72670.1"/>
    </source>
</evidence>
<organism evidence="1 2">
    <name type="scientific">Roseivirga spongicola</name>
    <dbReference type="NCBI Taxonomy" id="333140"/>
    <lineage>
        <taxon>Bacteria</taxon>
        <taxon>Pseudomonadati</taxon>
        <taxon>Bacteroidota</taxon>
        <taxon>Cytophagia</taxon>
        <taxon>Cytophagales</taxon>
        <taxon>Roseivirgaceae</taxon>
        <taxon>Roseivirga</taxon>
    </lineage>
</organism>